<accession>A0A8T0L0L2</accession>
<dbReference type="SUPFAM" id="SSF50630">
    <property type="entry name" value="Acid proteases"/>
    <property type="match status" value="1"/>
</dbReference>
<dbReference type="InterPro" id="IPR005162">
    <property type="entry name" value="Retrotrans_gag_dom"/>
</dbReference>
<keyword evidence="1" id="KW-0175">Coiled coil</keyword>
<feature type="compositionally biased region" description="Low complexity" evidence="2">
    <location>
        <begin position="325"/>
        <end position="340"/>
    </location>
</feature>
<evidence type="ECO:0000256" key="2">
    <source>
        <dbReference type="SAM" id="MobiDB-lite"/>
    </source>
</evidence>
<organism evidence="4 5">
    <name type="scientific">Phaseolus angularis</name>
    <name type="common">Azuki bean</name>
    <name type="synonym">Vigna angularis</name>
    <dbReference type="NCBI Taxonomy" id="3914"/>
    <lineage>
        <taxon>Eukaryota</taxon>
        <taxon>Viridiplantae</taxon>
        <taxon>Streptophyta</taxon>
        <taxon>Embryophyta</taxon>
        <taxon>Tracheophyta</taxon>
        <taxon>Spermatophyta</taxon>
        <taxon>Magnoliopsida</taxon>
        <taxon>eudicotyledons</taxon>
        <taxon>Gunneridae</taxon>
        <taxon>Pentapetalae</taxon>
        <taxon>rosids</taxon>
        <taxon>fabids</taxon>
        <taxon>Fabales</taxon>
        <taxon>Fabaceae</taxon>
        <taxon>Papilionoideae</taxon>
        <taxon>50 kb inversion clade</taxon>
        <taxon>NPAAA clade</taxon>
        <taxon>indigoferoid/millettioid clade</taxon>
        <taxon>Phaseoleae</taxon>
        <taxon>Vigna</taxon>
    </lineage>
</organism>
<feature type="domain" description="Retrotransposon gag" evidence="3">
    <location>
        <begin position="90"/>
        <end position="182"/>
    </location>
</feature>
<dbReference type="PANTHER" id="PTHR33067">
    <property type="entry name" value="RNA-DIRECTED DNA POLYMERASE-RELATED"/>
    <property type="match status" value="1"/>
</dbReference>
<evidence type="ECO:0000313" key="5">
    <source>
        <dbReference type="Proteomes" id="UP000743370"/>
    </source>
</evidence>
<dbReference type="Proteomes" id="UP000743370">
    <property type="component" value="Unassembled WGS sequence"/>
</dbReference>
<dbReference type="Gene3D" id="2.40.70.10">
    <property type="entry name" value="Acid Proteases"/>
    <property type="match status" value="1"/>
</dbReference>
<name>A0A8T0L0L2_PHAAN</name>
<evidence type="ECO:0000313" key="4">
    <source>
        <dbReference type="EMBL" id="KAG2406180.1"/>
    </source>
</evidence>
<gene>
    <name evidence="4" type="ORF">HKW66_Vig0054360</name>
</gene>
<evidence type="ECO:0000256" key="1">
    <source>
        <dbReference type="SAM" id="Coils"/>
    </source>
</evidence>
<sequence length="766" mass="87349">MEENRENEQRRRTLEDYASVTVPTSFNSIAKPVIIAANMEMKPALIHLVQSNQFSGLSHENPYDHLATFNEYCNTVKMLNVSEEAIRLSLFPFSLAGNAKKWLNSFPERSLTGWDDVVSKFLQKYFPQSKINKGKQEISSFQQEPEETLSQTWDRFKGLLRKTPIHGFDVPTQLNLFLGGLKSHTKLMLDASTGGNIRWKTPDEAHEIIENMASSDNDVQGERGQNQKKGMFELQSQDALLAQNKIMTQQLESLMKKVSQLQIQNVSQAQHTVQGCELCGGEHQNGQCAILTNAKEEVNYMGNQGRSGNYGNYNQGWRPHPSMGQASSSRPPQQQFQQQPTLSDRTSKLEETLQQFMQVSISNHKSTEASIRNLETQVSQLAKKLDETSEKKFVAKNEIHSREECNVIITRSGKEVGFDSKEKPTNKEIQVHKEEDQKKKDKERQMDRFKKIFNQLEITLPLTEALQQIPAYAKYVKQFLSKKKKYLDEETIEVHGNCSAIMQKSLPPKVKDPGSFTIPCTIGNHDIGKALVDLGASINLMPLSMLKKIGDLEVKSTKMILQMADRSIKHPYGVVEDVVIKVDKLKFPVDFVVMEMEEGVDIPLILGRPFMKTTKVVIHVDDGTVKLKDQDEEVIFNVLEDVKQNQEEKTSSKVKDEVLAITSLPRQVAKLAKKNLNCFNPKVKERDEDKEKQRVHQQIEVKSDELKPGIPVNLKNRLWVIKDIKANGVLEIKAPYSRRIKLVTRKLLRKCWCHERKKNTNIKNPT</sequence>
<feature type="region of interest" description="Disordered" evidence="2">
    <location>
        <begin position="306"/>
        <end position="344"/>
    </location>
</feature>
<reference evidence="4 5" key="1">
    <citation type="submission" date="2020-05" db="EMBL/GenBank/DDBJ databases">
        <title>Vigna angularis (adzuki bean) Var. LongXiaoDou No. 4 denovo assembly.</title>
        <authorList>
            <person name="Xiang H."/>
        </authorList>
    </citation>
    <scope>NUCLEOTIDE SEQUENCE [LARGE SCALE GENOMIC DNA]</scope>
    <source>
        <tissue evidence="4">Leaf</tissue>
    </source>
</reference>
<dbReference type="PANTHER" id="PTHR33067:SF35">
    <property type="entry name" value="ASPARTIC PEPTIDASE DDI1-TYPE DOMAIN-CONTAINING PROTEIN"/>
    <property type="match status" value="1"/>
</dbReference>
<proteinExistence type="predicted"/>
<feature type="coiled-coil region" evidence="1">
    <location>
        <begin position="432"/>
        <end position="459"/>
    </location>
</feature>
<protein>
    <recommendedName>
        <fullName evidence="3">Retrotransposon gag domain-containing protein</fullName>
    </recommendedName>
</protein>
<evidence type="ECO:0000259" key="3">
    <source>
        <dbReference type="Pfam" id="PF03732"/>
    </source>
</evidence>
<feature type="compositionally biased region" description="Polar residues" evidence="2">
    <location>
        <begin position="306"/>
        <end position="315"/>
    </location>
</feature>
<dbReference type="EMBL" id="JABFOF010000002">
    <property type="protein sequence ID" value="KAG2406180.1"/>
    <property type="molecule type" value="Genomic_DNA"/>
</dbReference>
<feature type="coiled-coil region" evidence="1">
    <location>
        <begin position="364"/>
        <end position="391"/>
    </location>
</feature>
<dbReference type="CDD" id="cd00303">
    <property type="entry name" value="retropepsin_like"/>
    <property type="match status" value="1"/>
</dbReference>
<comment type="caution">
    <text evidence="4">The sequence shown here is derived from an EMBL/GenBank/DDBJ whole genome shotgun (WGS) entry which is preliminary data.</text>
</comment>
<dbReference type="InterPro" id="IPR021109">
    <property type="entry name" value="Peptidase_aspartic_dom_sf"/>
</dbReference>
<dbReference type="AlphaFoldDB" id="A0A8T0L0L2"/>
<dbReference type="Pfam" id="PF03732">
    <property type="entry name" value="Retrotrans_gag"/>
    <property type="match status" value="1"/>
</dbReference>
<dbReference type="Pfam" id="PF13650">
    <property type="entry name" value="Asp_protease_2"/>
    <property type="match status" value="1"/>
</dbReference>